<organism evidence="9 10">
    <name type="scientific">Brachionus calyciflorus</name>
    <dbReference type="NCBI Taxonomy" id="104777"/>
    <lineage>
        <taxon>Eukaryota</taxon>
        <taxon>Metazoa</taxon>
        <taxon>Spiralia</taxon>
        <taxon>Gnathifera</taxon>
        <taxon>Rotifera</taxon>
        <taxon>Eurotatoria</taxon>
        <taxon>Monogononta</taxon>
        <taxon>Pseudotrocha</taxon>
        <taxon>Ploima</taxon>
        <taxon>Brachionidae</taxon>
        <taxon>Brachionus</taxon>
    </lineage>
</organism>
<reference evidence="9" key="1">
    <citation type="submission" date="2021-02" db="EMBL/GenBank/DDBJ databases">
        <authorList>
            <person name="Nowell W R."/>
        </authorList>
    </citation>
    <scope>NUCLEOTIDE SEQUENCE</scope>
    <source>
        <strain evidence="9">Ploen Becks lab</strain>
    </source>
</reference>
<feature type="transmembrane region" description="Helical" evidence="7">
    <location>
        <begin position="144"/>
        <end position="165"/>
    </location>
</feature>
<dbReference type="PANTHER" id="PTHR10361:SF28">
    <property type="entry name" value="P3 PROTEIN-RELATED"/>
    <property type="match status" value="1"/>
</dbReference>
<keyword evidence="6 7" id="KW-0472">Membrane</keyword>
<evidence type="ECO:0000256" key="6">
    <source>
        <dbReference type="ARBA" id="ARBA00023136"/>
    </source>
</evidence>
<dbReference type="Proteomes" id="UP000663879">
    <property type="component" value="Unassembled WGS sequence"/>
</dbReference>
<dbReference type="Gene3D" id="1.20.1530.20">
    <property type="match status" value="1"/>
</dbReference>
<sequence length="464" mass="53468">MCSLLFTKIILCQTYLNDADTNQNNKTIFIDNKTECQMYQRNCFVKITSKYLIRYVNMIPSKSKLFEFNQKSFKKCSLNQTLSKECSKLKNHIPLNKELYLLNIKPKLVGRAYLDIEYLIDDNYSRVIKRHIIVIKSPKRFIDVFQIFYISFVSFLVAIIMGILLDTESLIQIIKMPIPVIVGFLSQYLLMPLLTFGFIKIFKLKPIEALALFIYGCSPGGVGSNNWTIIFNGDIDLSAILTFVSTMSSIIMMPLWFYTLGKTISIKAEIKIPLFKLILNLLVTIIPCLIGIILAKKFPKLKQTIMKYAKKIIVFMIISFLVLNLVSKYYIFKLITWQQWVTGPLIPWSGFAFGAFFAWITRRPIKQIYTISIETGLQNVSIAFLIIMLNFESPDSDYALLPLIAVSTITTVPLWILFLINKFISRKNTKSLTQSSDFIKCNYNKNDIKIDVNLTNSLNDQEKI</sequence>
<feature type="transmembrane region" description="Helical" evidence="7">
    <location>
        <begin position="368"/>
        <end position="387"/>
    </location>
</feature>
<keyword evidence="4" id="KW-0813">Transport</keyword>
<feature type="transmembrane region" description="Helical" evidence="7">
    <location>
        <begin position="399"/>
        <end position="420"/>
    </location>
</feature>
<evidence type="ECO:0000256" key="4">
    <source>
        <dbReference type="ARBA" id="ARBA00022847"/>
    </source>
</evidence>
<protein>
    <submittedName>
        <fullName evidence="9">Uncharacterized protein</fullName>
    </submittedName>
</protein>
<feature type="signal peptide" evidence="8">
    <location>
        <begin position="1"/>
        <end position="19"/>
    </location>
</feature>
<dbReference type="PANTHER" id="PTHR10361">
    <property type="entry name" value="SODIUM-BILE ACID COTRANSPORTER"/>
    <property type="match status" value="1"/>
</dbReference>
<evidence type="ECO:0000313" key="10">
    <source>
        <dbReference type="Proteomes" id="UP000663879"/>
    </source>
</evidence>
<feature type="transmembrane region" description="Helical" evidence="7">
    <location>
        <begin position="277"/>
        <end position="296"/>
    </location>
</feature>
<keyword evidence="5 7" id="KW-1133">Transmembrane helix</keyword>
<keyword evidence="10" id="KW-1185">Reference proteome</keyword>
<feature type="transmembrane region" description="Helical" evidence="7">
    <location>
        <begin position="237"/>
        <end position="257"/>
    </location>
</feature>
<evidence type="ECO:0000256" key="1">
    <source>
        <dbReference type="ARBA" id="ARBA00004141"/>
    </source>
</evidence>
<keyword evidence="3 7" id="KW-0812">Transmembrane</keyword>
<dbReference type="EMBL" id="CAJNOC010002442">
    <property type="protein sequence ID" value="CAF0933362.1"/>
    <property type="molecule type" value="Genomic_DNA"/>
</dbReference>
<evidence type="ECO:0000256" key="7">
    <source>
        <dbReference type="SAM" id="Phobius"/>
    </source>
</evidence>
<evidence type="ECO:0000313" key="9">
    <source>
        <dbReference type="EMBL" id="CAF0933362.1"/>
    </source>
</evidence>
<keyword evidence="8" id="KW-0732">Signal</keyword>
<comment type="subcellular location">
    <subcellularLocation>
        <location evidence="1">Membrane</location>
        <topology evidence="1">Multi-pass membrane protein</topology>
    </subcellularLocation>
</comment>
<dbReference type="AlphaFoldDB" id="A0A814BR02"/>
<evidence type="ECO:0000256" key="8">
    <source>
        <dbReference type="SAM" id="SignalP"/>
    </source>
</evidence>
<dbReference type="OrthoDB" id="203097at2759"/>
<dbReference type="InterPro" id="IPR004710">
    <property type="entry name" value="Bilac:Na_transpt"/>
</dbReference>
<evidence type="ECO:0000256" key="3">
    <source>
        <dbReference type="ARBA" id="ARBA00022692"/>
    </source>
</evidence>
<comment type="similarity">
    <text evidence="2">Belongs to the bile acid:sodium symporter (BASS) (TC 2.A.28) family.</text>
</comment>
<keyword evidence="4" id="KW-0769">Symport</keyword>
<dbReference type="Pfam" id="PF01758">
    <property type="entry name" value="SBF"/>
    <property type="match status" value="1"/>
</dbReference>
<feature type="transmembrane region" description="Helical" evidence="7">
    <location>
        <begin position="308"/>
        <end position="331"/>
    </location>
</feature>
<name>A0A814BR02_9BILA</name>
<proteinExistence type="inferred from homology"/>
<accession>A0A814BR02</accession>
<comment type="caution">
    <text evidence="9">The sequence shown here is derived from an EMBL/GenBank/DDBJ whole genome shotgun (WGS) entry which is preliminary data.</text>
</comment>
<dbReference type="GO" id="GO:0016020">
    <property type="term" value="C:membrane"/>
    <property type="evidence" value="ECO:0007669"/>
    <property type="project" value="UniProtKB-SubCell"/>
</dbReference>
<dbReference type="InterPro" id="IPR002657">
    <property type="entry name" value="BilAc:Na_symport/Acr3"/>
</dbReference>
<dbReference type="InterPro" id="IPR038770">
    <property type="entry name" value="Na+/solute_symporter_sf"/>
</dbReference>
<evidence type="ECO:0000256" key="5">
    <source>
        <dbReference type="ARBA" id="ARBA00022989"/>
    </source>
</evidence>
<feature type="transmembrane region" description="Helical" evidence="7">
    <location>
        <begin position="177"/>
        <end position="199"/>
    </location>
</feature>
<feature type="transmembrane region" description="Helical" evidence="7">
    <location>
        <begin position="337"/>
        <end position="361"/>
    </location>
</feature>
<gene>
    <name evidence="9" type="ORF">OXX778_LOCUS13030</name>
</gene>
<feature type="chain" id="PRO_5032719187" evidence="8">
    <location>
        <begin position="20"/>
        <end position="464"/>
    </location>
</feature>
<dbReference type="GO" id="GO:0015293">
    <property type="term" value="F:symporter activity"/>
    <property type="evidence" value="ECO:0007669"/>
    <property type="project" value="UniProtKB-KW"/>
</dbReference>
<evidence type="ECO:0000256" key="2">
    <source>
        <dbReference type="ARBA" id="ARBA00006528"/>
    </source>
</evidence>